<dbReference type="InterPro" id="IPR011014">
    <property type="entry name" value="MscS_channel_TM-2"/>
</dbReference>
<dbReference type="Gene3D" id="1.10.287.1260">
    <property type="match status" value="1"/>
</dbReference>
<reference evidence="10 11" key="1">
    <citation type="submission" date="2019-07" db="EMBL/GenBank/DDBJ databases">
        <title>Draft genome for Aliikangiella sp. M105.</title>
        <authorList>
            <person name="Wang G."/>
        </authorList>
    </citation>
    <scope>NUCLEOTIDE SEQUENCE [LARGE SCALE GENOMIC DNA]</scope>
    <source>
        <strain evidence="10 11">M105</strain>
    </source>
</reference>
<keyword evidence="6 7" id="KW-0472">Membrane</keyword>
<keyword evidence="5 7" id="KW-1133">Transmembrane helix</keyword>
<dbReference type="InterPro" id="IPR010920">
    <property type="entry name" value="LSM_dom_sf"/>
</dbReference>
<keyword evidence="4 7" id="KW-0812">Transmembrane</keyword>
<feature type="transmembrane region" description="Helical" evidence="7">
    <location>
        <begin position="57"/>
        <end position="79"/>
    </location>
</feature>
<dbReference type="PANTHER" id="PTHR30221">
    <property type="entry name" value="SMALL-CONDUCTANCE MECHANOSENSITIVE CHANNEL"/>
    <property type="match status" value="1"/>
</dbReference>
<evidence type="ECO:0000256" key="2">
    <source>
        <dbReference type="ARBA" id="ARBA00008017"/>
    </source>
</evidence>
<dbReference type="InterPro" id="IPR023408">
    <property type="entry name" value="MscS_beta-dom_sf"/>
</dbReference>
<proteinExistence type="inferred from homology"/>
<comment type="caution">
    <text evidence="7">Lacks conserved residue(s) required for the propagation of feature annotation.</text>
</comment>
<comment type="subcellular location">
    <subcellularLocation>
        <location evidence="7">Cell inner membrane</location>
        <topology evidence="7">Multi-pass membrane protein</topology>
    </subcellularLocation>
    <subcellularLocation>
        <location evidence="1">Cell membrane</location>
        <topology evidence="1">Multi-pass membrane protein</topology>
    </subcellularLocation>
</comment>
<comment type="function">
    <text evidence="7">Mechanosensitive channel that participates in the regulation of osmotic pressure changes within the cell, opening in response to stretch forces in the membrane lipid bilayer, without the need for other proteins. Contributes to normal resistance to hypoosmotic shock. Forms an ion channel of 1.0 nanosiemens conductance with a slight preference for anions.</text>
</comment>
<dbReference type="PANTHER" id="PTHR30221:SF1">
    <property type="entry name" value="SMALL-CONDUCTANCE MECHANOSENSITIVE CHANNEL"/>
    <property type="match status" value="1"/>
</dbReference>
<dbReference type="Proteomes" id="UP000315439">
    <property type="component" value="Unassembled WGS sequence"/>
</dbReference>
<feature type="transmembrane region" description="Helical" evidence="7">
    <location>
        <begin position="85"/>
        <end position="103"/>
    </location>
</feature>
<dbReference type="AlphaFoldDB" id="A0A545UB49"/>
<dbReference type="Pfam" id="PF05552">
    <property type="entry name" value="MS_channel_1st_1"/>
    <property type="match status" value="1"/>
</dbReference>
<keyword evidence="7" id="KW-0997">Cell inner membrane</keyword>
<dbReference type="OrthoDB" id="9809206at2"/>
<evidence type="ECO:0000313" key="11">
    <source>
        <dbReference type="Proteomes" id="UP000315439"/>
    </source>
</evidence>
<evidence type="ECO:0000256" key="7">
    <source>
        <dbReference type="RuleBase" id="RU369025"/>
    </source>
</evidence>
<keyword evidence="7" id="KW-0406">Ion transport</keyword>
<evidence type="ECO:0000256" key="6">
    <source>
        <dbReference type="ARBA" id="ARBA00023136"/>
    </source>
</evidence>
<accession>A0A545UB49</accession>
<dbReference type="SUPFAM" id="SSF82689">
    <property type="entry name" value="Mechanosensitive channel protein MscS (YggB), C-terminal domain"/>
    <property type="match status" value="1"/>
</dbReference>
<feature type="domain" description="Mechanosensitive ion channel MscS C-terminal" evidence="9">
    <location>
        <begin position="178"/>
        <end position="260"/>
    </location>
</feature>
<comment type="caution">
    <text evidence="10">The sequence shown here is derived from an EMBL/GenBank/DDBJ whole genome shotgun (WGS) entry which is preliminary data.</text>
</comment>
<keyword evidence="3" id="KW-1003">Cell membrane</keyword>
<evidence type="ECO:0000259" key="8">
    <source>
        <dbReference type="Pfam" id="PF00924"/>
    </source>
</evidence>
<evidence type="ECO:0000256" key="4">
    <source>
        <dbReference type="ARBA" id="ARBA00022692"/>
    </source>
</evidence>
<comment type="subunit">
    <text evidence="7">Homoheptamer.</text>
</comment>
<gene>
    <name evidence="10" type="ORF">FLL46_17480</name>
</gene>
<evidence type="ECO:0000256" key="3">
    <source>
        <dbReference type="ARBA" id="ARBA00022475"/>
    </source>
</evidence>
<dbReference type="Gene3D" id="3.30.70.100">
    <property type="match status" value="1"/>
</dbReference>
<dbReference type="InterPro" id="IPR011066">
    <property type="entry name" value="MscS_channel_C_sf"/>
</dbReference>
<keyword evidence="7" id="KW-0407">Ion channel</keyword>
<feature type="transmembrane region" description="Helical" evidence="7">
    <location>
        <begin position="16"/>
        <end position="37"/>
    </location>
</feature>
<keyword evidence="7" id="KW-0813">Transport</keyword>
<dbReference type="InterPro" id="IPR049278">
    <property type="entry name" value="MS_channel_C"/>
</dbReference>
<keyword evidence="11" id="KW-1185">Reference proteome</keyword>
<dbReference type="RefSeq" id="WP_142932610.1">
    <property type="nucleotide sequence ID" value="NZ_ML660166.1"/>
</dbReference>
<dbReference type="GO" id="GO:0005886">
    <property type="term" value="C:plasma membrane"/>
    <property type="evidence" value="ECO:0007669"/>
    <property type="project" value="UniProtKB-SubCell"/>
</dbReference>
<dbReference type="EMBL" id="VIKS01000010">
    <property type="protein sequence ID" value="TQV86685.1"/>
    <property type="molecule type" value="Genomic_DNA"/>
</dbReference>
<comment type="similarity">
    <text evidence="2 7">Belongs to the MscS (TC 1.A.23) family.</text>
</comment>
<evidence type="ECO:0000256" key="5">
    <source>
        <dbReference type="ARBA" id="ARBA00022989"/>
    </source>
</evidence>
<evidence type="ECO:0000259" key="9">
    <source>
        <dbReference type="Pfam" id="PF21082"/>
    </source>
</evidence>
<dbReference type="InterPro" id="IPR006685">
    <property type="entry name" value="MscS_channel_2nd"/>
</dbReference>
<dbReference type="SUPFAM" id="SSF82861">
    <property type="entry name" value="Mechanosensitive channel protein MscS (YggB), transmembrane region"/>
    <property type="match status" value="1"/>
</dbReference>
<dbReference type="Gene3D" id="2.30.30.60">
    <property type="match status" value="1"/>
</dbReference>
<evidence type="ECO:0000256" key="1">
    <source>
        <dbReference type="ARBA" id="ARBA00004651"/>
    </source>
</evidence>
<protein>
    <recommendedName>
        <fullName evidence="7">Small-conductance mechanosensitive channel</fullName>
    </recommendedName>
</protein>
<dbReference type="Pfam" id="PF00924">
    <property type="entry name" value="MS_channel_2nd"/>
    <property type="match status" value="1"/>
</dbReference>
<dbReference type="Pfam" id="PF21082">
    <property type="entry name" value="MS_channel_3rd"/>
    <property type="match status" value="1"/>
</dbReference>
<sequence length="277" mass="30442">MELSLESTQNIIDTYVIPYGLNIIFAIVIFIIGKMVVKLLTKVSAKLLNKAKVDDILVDFLTGIISSILMLFVIIASLGQLGVDTTSLVALIGAAGLAIGLSLQGSLQNFASGVMLIVFRPFKDGDFVEVAGVAGVVEKITIFTTQMRTGDNKQVIIPNGKIYGDVITNYSAKPTRRVDMVFGIGYDDDIKKAKEIMQQVIEKDERILADPAPTIAVSELADSSVNFVVRPWVNSADYWGVYFDYHENIKLAFDEANISIPYPQMDVHLDKLKTDED</sequence>
<dbReference type="InterPro" id="IPR008910">
    <property type="entry name" value="MSC_TM_helix"/>
</dbReference>
<name>A0A545UB49_9GAMM</name>
<evidence type="ECO:0000313" key="10">
    <source>
        <dbReference type="EMBL" id="TQV86685.1"/>
    </source>
</evidence>
<organism evidence="10 11">
    <name type="scientific">Aliikangiella coralliicola</name>
    <dbReference type="NCBI Taxonomy" id="2592383"/>
    <lineage>
        <taxon>Bacteria</taxon>
        <taxon>Pseudomonadati</taxon>
        <taxon>Pseudomonadota</taxon>
        <taxon>Gammaproteobacteria</taxon>
        <taxon>Oceanospirillales</taxon>
        <taxon>Pleioneaceae</taxon>
        <taxon>Aliikangiella</taxon>
    </lineage>
</organism>
<feature type="domain" description="Mechanosensitive ion channel MscS" evidence="8">
    <location>
        <begin position="106"/>
        <end position="171"/>
    </location>
</feature>
<dbReference type="InterPro" id="IPR045275">
    <property type="entry name" value="MscS_archaea/bacteria_type"/>
</dbReference>
<dbReference type="GO" id="GO:0008381">
    <property type="term" value="F:mechanosensitive monoatomic ion channel activity"/>
    <property type="evidence" value="ECO:0007669"/>
    <property type="project" value="InterPro"/>
</dbReference>
<dbReference type="SUPFAM" id="SSF50182">
    <property type="entry name" value="Sm-like ribonucleoproteins"/>
    <property type="match status" value="1"/>
</dbReference>